<reference evidence="12" key="1">
    <citation type="submission" date="2022-11" db="UniProtKB">
        <authorList>
            <consortium name="EnsemblMetazoa"/>
        </authorList>
    </citation>
    <scope>IDENTIFICATION</scope>
</reference>
<dbReference type="FunFam" id="3.40.50.300:FF:000997">
    <property type="entry name" value="Multidrug resistance-associated protein 1"/>
    <property type="match status" value="1"/>
</dbReference>
<evidence type="ECO:0000256" key="2">
    <source>
        <dbReference type="ARBA" id="ARBA00022448"/>
    </source>
</evidence>
<dbReference type="Pfam" id="PF00664">
    <property type="entry name" value="ABC_membrane"/>
    <property type="match status" value="2"/>
</dbReference>
<sequence>MKLKEDICVSSDDANTSIHCIPDTRIMYIADYLTAIHHGIFIVVMCATFLGMWWRYRHYKTHLRYVRFPGHVFRWIVSTVLLLCLLASVGESLLSSATLRQHISAVWRISLPSFFALTALVSSLVGTYQMERYRERRMLWLLGIYWFVSLIMEAGRLGSMFASGLADMKIARWDLSILQLFFYLILTFVEVYVILYTKVTSEACVNDTTETLFRPKETTLPSELFAWWLGWLFDQGTLTTVDELGQLPSEYGAETIGQRFKIAYEEERVRNRRTSHRYPSLWRVLLKTNGVAMVTAGAFLIGNTCLILITPFALHSLLKYEKAYIFGTTDEEVPHYVSVSEMTTNVFVLMFVIFLAMFFQGILNASYRFTAGMEAVRIISALRLAVFEKSLRLCHGLDISSGEIANHMSVDCEMFFYVARWISNVWTFPIYGTIWLCIAYKLLGFSALVGCLVFVLMIILQGIISKVGARYCREGLAYGDRRLQKTNEILHGIRLIKLYGWEEIFYRSVEQIRKKELRWNLQRNICHGLTSLIVASSPAIPTLVMFSTHTLLFGNRITADIAFPSLFLVDFMGQQTREFISSLKFLVDGFVSMKRLEKFLSAPEIVNTNRISSNLQLYKDMPPKLSNFLKRGRTDGNHERHQNGAVTIKDGTFSWDLKKTGVQPIISDINLQIPEGKLTMIVGEVASGKSSLLAAILGEMNVLKGSVKCRTSKVGYSAQKAWILNTTLRENIIFDSRFDSVRYQRTLEACALNKDIGDLPAGDLTEIGEKGINLSGGQKQRVSLARALYSQTELVLLDDTLSALDSHVAHHVFMNAILGLLRMEKRTAVLVSTDGKYQEFADKVVTIQRGVIVHEKVSPELDETLQRRIPSILTDPLAHTERQEQVKQTSTNTENKKDGVNAHVGRLIDEEEKASGSISPHVYIFYFKIMGVAFVVAVILSYIGKQALTTAADFWLAGWAEHNVTLVNDDITLHYVRGYAWLTIANVLAPGAILLCIGSTLASKRIHKAMIQNIFRLPVRFFDINPVGRILNRLSTDTYRVDMKIQFTWMNILTFTTACAVKIATIVAILPGFTVLLVPMAILIFWVQKRFITVSRELERQFSTSRSPIYADLSEMLNGTTTIRAYRHQERFCKRLRHHIDVSNTSRLYLEATQRWSLTRLDGLSSVIVFGVTLVSLVAFLLGGLSSSLTGLCVVYSIQSTSNLQSLARAVSDCELFMNAVERIMHYAKLPTESYEGKRPKNWPGCGDIMINNVSARYADDLEPVLRNITVDIKSGQKIGVCGRTGSGKSSLMLTLFRCLDVFEGQIFIDGIDISAVHLTTLRQRLSIIPQDPILFSGSIRSNLDPEGTYTDDKDIWHALELAQLKTLCQASKKGLDTEVREGGSNFSVGQRQLFCLARAILRKSTILVLDEATASIDLETDQVLQRVISAAFSGKTVITVAHRLDTILKSDKIIVISGGRLVDQGLPQDLLSQPNTEFSKLIQSASIDSKK</sequence>
<evidence type="ECO:0000256" key="7">
    <source>
        <dbReference type="ARBA" id="ARBA00022989"/>
    </source>
</evidence>
<keyword evidence="6" id="KW-0067">ATP-binding</keyword>
<evidence type="ECO:0000256" key="1">
    <source>
        <dbReference type="ARBA" id="ARBA00004141"/>
    </source>
</evidence>
<dbReference type="InterPro" id="IPR050173">
    <property type="entry name" value="ABC_transporter_C-like"/>
</dbReference>
<feature type="transmembrane region" description="Helical" evidence="9">
    <location>
        <begin position="923"/>
        <end position="943"/>
    </location>
</feature>
<dbReference type="FunFam" id="1.20.1560.10:FF:000013">
    <property type="entry name" value="ABC transporter C family member 2"/>
    <property type="match status" value="1"/>
</dbReference>
<dbReference type="GO" id="GO:0005524">
    <property type="term" value="F:ATP binding"/>
    <property type="evidence" value="ECO:0007669"/>
    <property type="project" value="UniProtKB-KW"/>
</dbReference>
<dbReference type="InterPro" id="IPR036640">
    <property type="entry name" value="ABC1_TM_sf"/>
</dbReference>
<dbReference type="CDD" id="cd03250">
    <property type="entry name" value="ABCC_MRP_domain1"/>
    <property type="match status" value="1"/>
</dbReference>
<dbReference type="Pfam" id="PF00005">
    <property type="entry name" value="ABC_tran"/>
    <property type="match status" value="2"/>
</dbReference>
<comment type="subcellular location">
    <subcellularLocation>
        <location evidence="1">Membrane</location>
        <topology evidence="1">Multi-pass membrane protein</topology>
    </subcellularLocation>
</comment>
<protein>
    <submittedName>
        <fullName evidence="12">Uncharacterized protein</fullName>
    </submittedName>
</protein>
<feature type="transmembrane region" description="Helical" evidence="9">
    <location>
        <begin position="177"/>
        <end position="195"/>
    </location>
</feature>
<dbReference type="PROSITE" id="PS00211">
    <property type="entry name" value="ABC_TRANSPORTER_1"/>
    <property type="match status" value="2"/>
</dbReference>
<dbReference type="EnsemblMetazoa" id="XM_038217061.1">
    <property type="protein sequence ID" value="XP_038072989.1"/>
    <property type="gene ID" value="LOC119741312"/>
</dbReference>
<dbReference type="InterPro" id="IPR003593">
    <property type="entry name" value="AAA+_ATPase"/>
</dbReference>
<evidence type="ECO:0000313" key="12">
    <source>
        <dbReference type="EnsemblMetazoa" id="XP_038072989.1"/>
    </source>
</evidence>
<dbReference type="GO" id="GO:0140359">
    <property type="term" value="F:ABC-type transporter activity"/>
    <property type="evidence" value="ECO:0007669"/>
    <property type="project" value="InterPro"/>
</dbReference>
<keyword evidence="7 9" id="KW-1133">Transmembrane helix</keyword>
<feature type="transmembrane region" description="Helical" evidence="9">
    <location>
        <begin position="291"/>
        <end position="314"/>
    </location>
</feature>
<evidence type="ECO:0000256" key="3">
    <source>
        <dbReference type="ARBA" id="ARBA00022692"/>
    </source>
</evidence>
<feature type="transmembrane region" description="Helical" evidence="9">
    <location>
        <begin position="1069"/>
        <end position="1087"/>
    </location>
</feature>
<dbReference type="Proteomes" id="UP000887568">
    <property type="component" value="Unplaced"/>
</dbReference>
<dbReference type="GeneID" id="119741312"/>
<dbReference type="InterPro" id="IPR011527">
    <property type="entry name" value="ABC1_TM_dom"/>
</dbReference>
<dbReference type="SUPFAM" id="SSF52540">
    <property type="entry name" value="P-loop containing nucleoside triphosphate hydrolases"/>
    <property type="match status" value="2"/>
</dbReference>
<organism evidence="12 13">
    <name type="scientific">Patiria miniata</name>
    <name type="common">Bat star</name>
    <name type="synonym">Asterina miniata</name>
    <dbReference type="NCBI Taxonomy" id="46514"/>
    <lineage>
        <taxon>Eukaryota</taxon>
        <taxon>Metazoa</taxon>
        <taxon>Echinodermata</taxon>
        <taxon>Eleutherozoa</taxon>
        <taxon>Asterozoa</taxon>
        <taxon>Asteroidea</taxon>
        <taxon>Valvatacea</taxon>
        <taxon>Valvatida</taxon>
        <taxon>Asterinidae</taxon>
        <taxon>Patiria</taxon>
    </lineage>
</organism>
<feature type="domain" description="ABC transporter" evidence="10">
    <location>
        <begin position="646"/>
        <end position="874"/>
    </location>
</feature>
<feature type="transmembrane region" description="Helical" evidence="9">
    <location>
        <begin position="106"/>
        <end position="126"/>
    </location>
</feature>
<dbReference type="FunFam" id="3.40.50.300:FF:000838">
    <property type="entry name" value="ABC multidrug transporter (Eurofung)"/>
    <property type="match status" value="1"/>
</dbReference>
<keyword evidence="2" id="KW-0813">Transport</keyword>
<evidence type="ECO:0000259" key="11">
    <source>
        <dbReference type="PROSITE" id="PS50929"/>
    </source>
</evidence>
<dbReference type="PANTHER" id="PTHR24223:SF461">
    <property type="entry name" value="ATP-BINDING CASSETTE SUB-FAMILY C MEMBER SUR"/>
    <property type="match status" value="1"/>
</dbReference>
<keyword evidence="5" id="KW-0547">Nucleotide-binding</keyword>
<feature type="transmembrane region" description="Helical" evidence="9">
    <location>
        <begin position="346"/>
        <end position="367"/>
    </location>
</feature>
<dbReference type="SMART" id="SM00382">
    <property type="entry name" value="AAA"/>
    <property type="match status" value="2"/>
</dbReference>
<name>A0A914BAF5_PATMI</name>
<evidence type="ECO:0000256" key="8">
    <source>
        <dbReference type="ARBA" id="ARBA00023136"/>
    </source>
</evidence>
<feature type="transmembrane region" description="Helical" evidence="9">
    <location>
        <begin position="414"/>
        <end position="436"/>
    </location>
</feature>
<evidence type="ECO:0000256" key="4">
    <source>
        <dbReference type="ARBA" id="ARBA00022737"/>
    </source>
</evidence>
<feature type="transmembrane region" description="Helical" evidence="9">
    <location>
        <begin position="442"/>
        <end position="464"/>
    </location>
</feature>
<dbReference type="RefSeq" id="XP_038072989.1">
    <property type="nucleotide sequence ID" value="XM_038217061.1"/>
</dbReference>
<proteinExistence type="predicted"/>
<dbReference type="Gene3D" id="3.40.50.300">
    <property type="entry name" value="P-loop containing nucleotide triphosphate hydrolases"/>
    <property type="match status" value="2"/>
</dbReference>
<feature type="transmembrane region" description="Helical" evidence="9">
    <location>
        <begin position="979"/>
        <end position="1002"/>
    </location>
</feature>
<feature type="transmembrane region" description="Helical" evidence="9">
    <location>
        <begin position="35"/>
        <end position="54"/>
    </location>
</feature>
<dbReference type="CDD" id="cd18579">
    <property type="entry name" value="ABC_6TM_ABCC_D1"/>
    <property type="match status" value="1"/>
</dbReference>
<dbReference type="InterPro" id="IPR044746">
    <property type="entry name" value="ABCC_6TM_D1"/>
</dbReference>
<evidence type="ECO:0000256" key="9">
    <source>
        <dbReference type="SAM" id="Phobius"/>
    </source>
</evidence>
<dbReference type="PANTHER" id="PTHR24223">
    <property type="entry name" value="ATP-BINDING CASSETTE SUB-FAMILY C"/>
    <property type="match status" value="1"/>
</dbReference>
<feature type="transmembrane region" description="Helical" evidence="9">
    <location>
        <begin position="138"/>
        <end position="157"/>
    </location>
</feature>
<dbReference type="PROSITE" id="PS50929">
    <property type="entry name" value="ABC_TM1F"/>
    <property type="match status" value="2"/>
</dbReference>
<keyword evidence="3 9" id="KW-0812">Transmembrane</keyword>
<dbReference type="GO" id="GO:0016020">
    <property type="term" value="C:membrane"/>
    <property type="evidence" value="ECO:0007669"/>
    <property type="project" value="UniProtKB-SubCell"/>
</dbReference>
<accession>A0A914BAF5</accession>
<dbReference type="FunFam" id="1.20.1560.10:FF:000006">
    <property type="entry name" value="ATP-binding cassette, sub-family C (CFTR/MRP), member 9"/>
    <property type="match status" value="1"/>
</dbReference>
<evidence type="ECO:0000256" key="6">
    <source>
        <dbReference type="ARBA" id="ARBA00022840"/>
    </source>
</evidence>
<dbReference type="InterPro" id="IPR003439">
    <property type="entry name" value="ABC_transporter-like_ATP-bd"/>
</dbReference>
<feature type="domain" description="ABC transmembrane type-1" evidence="11">
    <location>
        <begin position="936"/>
        <end position="1216"/>
    </location>
</feature>
<dbReference type="InterPro" id="IPR027417">
    <property type="entry name" value="P-loop_NTPase"/>
</dbReference>
<keyword evidence="4" id="KW-0677">Repeat</keyword>
<evidence type="ECO:0000259" key="10">
    <source>
        <dbReference type="PROSITE" id="PS50893"/>
    </source>
</evidence>
<dbReference type="GO" id="GO:0016887">
    <property type="term" value="F:ATP hydrolysis activity"/>
    <property type="evidence" value="ECO:0007669"/>
    <property type="project" value="InterPro"/>
</dbReference>
<dbReference type="PROSITE" id="PS50893">
    <property type="entry name" value="ABC_TRANSPORTER_2"/>
    <property type="match status" value="2"/>
</dbReference>
<feature type="domain" description="ABC transmembrane type-1" evidence="11">
    <location>
        <begin position="349"/>
        <end position="588"/>
    </location>
</feature>
<dbReference type="CDD" id="cd03244">
    <property type="entry name" value="ABCC_MRP_domain2"/>
    <property type="match status" value="1"/>
</dbReference>
<dbReference type="SUPFAM" id="SSF90123">
    <property type="entry name" value="ABC transporter transmembrane region"/>
    <property type="match status" value="2"/>
</dbReference>
<dbReference type="InterPro" id="IPR017871">
    <property type="entry name" value="ABC_transporter-like_CS"/>
</dbReference>
<keyword evidence="13" id="KW-1185">Reference proteome</keyword>
<feature type="domain" description="ABC transporter" evidence="10">
    <location>
        <begin position="1249"/>
        <end position="1484"/>
    </location>
</feature>
<feature type="transmembrane region" description="Helical" evidence="9">
    <location>
        <begin position="1164"/>
        <end position="1185"/>
    </location>
</feature>
<dbReference type="OrthoDB" id="6500128at2759"/>
<feature type="transmembrane region" description="Helical" evidence="9">
    <location>
        <begin position="75"/>
        <end position="94"/>
    </location>
</feature>
<keyword evidence="8 9" id="KW-0472">Membrane</keyword>
<dbReference type="Gene3D" id="1.20.1560.10">
    <property type="entry name" value="ABC transporter type 1, transmembrane domain"/>
    <property type="match status" value="2"/>
</dbReference>
<evidence type="ECO:0000313" key="13">
    <source>
        <dbReference type="Proteomes" id="UP000887568"/>
    </source>
</evidence>
<evidence type="ECO:0000256" key="5">
    <source>
        <dbReference type="ARBA" id="ARBA00022741"/>
    </source>
</evidence>